<evidence type="ECO:0000313" key="5">
    <source>
        <dbReference type="EMBL" id="CAE7673037.1"/>
    </source>
</evidence>
<dbReference type="GO" id="GO:0016787">
    <property type="term" value="F:hydrolase activity"/>
    <property type="evidence" value="ECO:0007669"/>
    <property type="project" value="UniProtKB-KW"/>
</dbReference>
<dbReference type="Proteomes" id="UP000649617">
    <property type="component" value="Unassembled WGS sequence"/>
</dbReference>
<dbReference type="Gene3D" id="3.40.50.10810">
    <property type="entry name" value="Tandem AAA-ATPase domain"/>
    <property type="match status" value="1"/>
</dbReference>
<feature type="non-terminal residue" evidence="5">
    <location>
        <position position="1363"/>
    </location>
</feature>
<dbReference type="Pfam" id="PF03109">
    <property type="entry name" value="ABC1"/>
    <property type="match status" value="1"/>
</dbReference>
<feature type="region of interest" description="Disordered" evidence="2">
    <location>
        <begin position="643"/>
        <end position="672"/>
    </location>
</feature>
<feature type="region of interest" description="Disordered" evidence="2">
    <location>
        <begin position="1250"/>
        <end position="1284"/>
    </location>
</feature>
<dbReference type="SMART" id="SM00487">
    <property type="entry name" value="DEXDc"/>
    <property type="match status" value="1"/>
</dbReference>
<evidence type="ECO:0000256" key="2">
    <source>
        <dbReference type="SAM" id="MobiDB-lite"/>
    </source>
</evidence>
<comment type="caution">
    <text evidence="5">The sequence shown here is derived from an EMBL/GenBank/DDBJ whole genome shotgun (WGS) entry which is preliminary data.</text>
</comment>
<name>A0A812WGF0_SYMPI</name>
<dbReference type="CDD" id="cd05121">
    <property type="entry name" value="ABC1_ADCK3-like"/>
    <property type="match status" value="1"/>
</dbReference>
<dbReference type="Pfam" id="PF00176">
    <property type="entry name" value="SNF2-rel_dom"/>
    <property type="match status" value="1"/>
</dbReference>
<dbReference type="SUPFAM" id="SSF56112">
    <property type="entry name" value="Protein kinase-like (PK-like)"/>
    <property type="match status" value="1"/>
</dbReference>
<dbReference type="Gene3D" id="3.40.50.300">
    <property type="entry name" value="P-loop containing nucleotide triphosphate hydrolases"/>
    <property type="match status" value="1"/>
</dbReference>
<dbReference type="InterPro" id="IPR011009">
    <property type="entry name" value="Kinase-like_dom_sf"/>
</dbReference>
<evidence type="ECO:0000259" key="4">
    <source>
        <dbReference type="PROSITE" id="PS51194"/>
    </source>
</evidence>
<reference evidence="5" key="1">
    <citation type="submission" date="2021-02" db="EMBL/GenBank/DDBJ databases">
        <authorList>
            <person name="Dougan E. K."/>
            <person name="Rhodes N."/>
            <person name="Thang M."/>
            <person name="Chan C."/>
        </authorList>
    </citation>
    <scope>NUCLEOTIDE SEQUENCE</scope>
</reference>
<dbReference type="InterPro" id="IPR046768">
    <property type="entry name" value="ExoX-like_C"/>
</dbReference>
<dbReference type="GO" id="GO:0006281">
    <property type="term" value="P:DNA repair"/>
    <property type="evidence" value="ECO:0007669"/>
    <property type="project" value="TreeGrafter"/>
</dbReference>
<dbReference type="PANTHER" id="PTHR45766:SF6">
    <property type="entry name" value="SWI_SNF-RELATED MATRIX-ASSOCIATED ACTIN-DEPENDENT REGULATOR OF CHROMATIN SUBFAMILY A-LIKE PROTEIN 1"/>
    <property type="match status" value="1"/>
</dbReference>
<dbReference type="OrthoDB" id="427480at2759"/>
<organism evidence="5 6">
    <name type="scientific">Symbiodinium pilosum</name>
    <name type="common">Dinoflagellate</name>
    <dbReference type="NCBI Taxonomy" id="2952"/>
    <lineage>
        <taxon>Eukaryota</taxon>
        <taxon>Sar</taxon>
        <taxon>Alveolata</taxon>
        <taxon>Dinophyceae</taxon>
        <taxon>Suessiales</taxon>
        <taxon>Symbiodiniaceae</taxon>
        <taxon>Symbiodinium</taxon>
    </lineage>
</organism>
<gene>
    <name evidence="5" type="primary">ZRANB3</name>
    <name evidence="5" type="ORF">SPIL2461_LOCUS18603</name>
</gene>
<evidence type="ECO:0000259" key="3">
    <source>
        <dbReference type="PROSITE" id="PS51192"/>
    </source>
</evidence>
<dbReference type="InterPro" id="IPR027417">
    <property type="entry name" value="P-loop_NTPase"/>
</dbReference>
<feature type="domain" description="Helicase ATP-binding" evidence="3">
    <location>
        <begin position="205"/>
        <end position="369"/>
    </location>
</feature>
<dbReference type="GO" id="GO:0043596">
    <property type="term" value="C:nuclear replication fork"/>
    <property type="evidence" value="ECO:0007669"/>
    <property type="project" value="TreeGrafter"/>
</dbReference>
<dbReference type="InterPro" id="IPR000330">
    <property type="entry name" value="SNF2_N"/>
</dbReference>
<dbReference type="SMART" id="SM00490">
    <property type="entry name" value="HELICc"/>
    <property type="match status" value="1"/>
</dbReference>
<proteinExistence type="predicted"/>
<evidence type="ECO:0000313" key="6">
    <source>
        <dbReference type="Proteomes" id="UP000649617"/>
    </source>
</evidence>
<dbReference type="PROSITE" id="PS51192">
    <property type="entry name" value="HELICASE_ATP_BIND_1"/>
    <property type="match status" value="1"/>
</dbReference>
<keyword evidence="6" id="KW-1185">Reference proteome</keyword>
<dbReference type="CDD" id="cd18793">
    <property type="entry name" value="SF2_C_SNF"/>
    <property type="match status" value="1"/>
</dbReference>
<keyword evidence="1" id="KW-0378">Hydrolase</keyword>
<feature type="domain" description="Helicase C-terminal" evidence="4">
    <location>
        <begin position="478"/>
        <end position="639"/>
    </location>
</feature>
<evidence type="ECO:0000256" key="1">
    <source>
        <dbReference type="ARBA" id="ARBA00022801"/>
    </source>
</evidence>
<feature type="region of interest" description="Disordered" evidence="2">
    <location>
        <begin position="1341"/>
        <end position="1363"/>
    </location>
</feature>
<dbReference type="InterPro" id="IPR014001">
    <property type="entry name" value="Helicase_ATP-bd"/>
</dbReference>
<dbReference type="PROSITE" id="PS51194">
    <property type="entry name" value="HELICASE_CTER"/>
    <property type="match status" value="1"/>
</dbReference>
<dbReference type="GO" id="GO:0031297">
    <property type="term" value="P:replication fork processing"/>
    <property type="evidence" value="ECO:0007669"/>
    <property type="project" value="TreeGrafter"/>
</dbReference>
<dbReference type="InterPro" id="IPR038718">
    <property type="entry name" value="SNF2-like_sf"/>
</dbReference>
<dbReference type="Pfam" id="PF20600">
    <property type="entry name" value="ExoX-like_C"/>
    <property type="match status" value="1"/>
</dbReference>
<dbReference type="SUPFAM" id="SSF52540">
    <property type="entry name" value="P-loop containing nucleoside triphosphate hydrolases"/>
    <property type="match status" value="2"/>
</dbReference>
<dbReference type="InterPro" id="IPR004147">
    <property type="entry name" value="ABC1_dom"/>
</dbReference>
<sequence>MAIKVNSDGQSPLPANVFSFGKHKGRSFLDVANNEASYCNWALNQENPSGQLRDFAMYLQKMGRRPAAKAPASNKAAQAPRALATPQNAQLGPQMLLVCELVQEDRFLVRPERIGSKETAFVPPHVWHALGKLDGASLAVDKKSWVFPLQKYKAVVAGLEEIGQVDQIPSWVLNLLEKAKRINGNEIQEARLPPRLLEYQVEGVNFAMQKGGRVLIADEMGLGKTLQALALAAQYRENWPVLVVCPSSLRWLWKEQALEWLGEILHPDDVQVIRKGSEPLSAKSKMWIISYNMLASDANRGKFTQRPDGQPHGVVIADESHNIKDWGAARTKTMVPMLKNAARAVLLSGTPTRNSPDELHPQLCGLLPEVSRMNDFRARYCIMQQQSFGGRPVSRVVGARCATELNFLLTSTVMIRRHKTEVLSQLPAKRRQRVPLDVDSKFLRDAPSELDQFLGSDGLAKPDTANIFMQIAKAKLKAVKEYLSEVLERVDDKVIIFAHHRLVMDEISELLLKQLPKMGYSFVRIDGGTAPAKRPELVKQFQEQEDCRIALLSITACGEGLTLTAASLVIFAELYWVPGAVEQAEARAHRLGSTHSKIVVEFLVVPNSPDETIYRSLERKKQDTSHVLDGIKESMNVATAQHLPKKRAAGDGSGAGEKRFKAPPPGSEPPVDRSKVDVLLKAIRDGRKGLTGHVEDQLEVVDTEPSKEDPGLGFTWVLIAEKKAQLRRAFELEMSASQTKAAGVRWELEAWLNQQKRDQEYEELLRGGFSKDRMFRFFSVRPHLIFRRFFEIGQVLWPTWQIWTNPQDQNRGEHLKTSLQRLGPVFVKVGQTLAQRPDIVGEEAADVLKTLQSKSAPFADEIAHRIVLEDLNHTGPLAPGVCPEGLGLDGEDCAPLFKAFSSKPVAAASLGQVYKATTREGQDIAVKVMRPGVARLVACDWVCWFLGLKLQRLITGSFNDFAKLADGVASGVFLELDYHNEGRNMEDFVREHMWLGFVTAPAWVHKYTGPAGNARILSTEWADGLDFQDLPERLRHRAVQLAAEACLVQLMITGFVHADPHEGNLKYMDDGRICFLDFGLMDRVSPKVMEGFAEGIRSVVARNWTQLALAMQIVEFVPNPVKKNLRPNSTRPLWVESTFDEFVAALAEEVGEDSDAQTRFGDMAAALKRLSTRFLMLTPDYVVLMTRTFVTLEGIAAQYDPDFNIYTTALPITLRRIVSPSTAASRRAFRNNILTQSGELKWNELEGLLKASEQDPPPESDTKMTLLDEEDEQPSQSGFKPLEGLLGSSEGRSLRRLAYDVDIKALFAYLASSQGRSLRKQAAAWLASQLDVRRALRSIARDPPAGSREFEKLQKQRAQRERR</sequence>
<protein>
    <submittedName>
        <fullName evidence="5">ZRANB3 protein</fullName>
    </submittedName>
</protein>
<dbReference type="GO" id="GO:0005524">
    <property type="term" value="F:ATP binding"/>
    <property type="evidence" value="ECO:0007669"/>
    <property type="project" value="InterPro"/>
</dbReference>
<dbReference type="PANTHER" id="PTHR45766">
    <property type="entry name" value="DNA ANNEALING HELICASE AND ENDONUCLEASE ZRANB3 FAMILY MEMBER"/>
    <property type="match status" value="1"/>
</dbReference>
<accession>A0A812WGF0</accession>
<dbReference type="EMBL" id="CAJNIZ010043927">
    <property type="protein sequence ID" value="CAE7673037.1"/>
    <property type="molecule type" value="Genomic_DNA"/>
</dbReference>
<dbReference type="InterPro" id="IPR001650">
    <property type="entry name" value="Helicase_C-like"/>
</dbReference>
<dbReference type="InterPro" id="IPR049730">
    <property type="entry name" value="SNF2/RAD54-like_C"/>
</dbReference>
<dbReference type="Pfam" id="PF00271">
    <property type="entry name" value="Helicase_C"/>
    <property type="match status" value="1"/>
</dbReference>